<dbReference type="Proteomes" id="UP000319931">
    <property type="component" value="Unassembled WGS sequence"/>
</dbReference>
<evidence type="ECO:0000313" key="3">
    <source>
        <dbReference type="Proteomes" id="UP000319931"/>
    </source>
</evidence>
<keyword evidence="3" id="KW-1185">Reference proteome</keyword>
<evidence type="ECO:0000256" key="1">
    <source>
        <dbReference type="SAM" id="SignalP"/>
    </source>
</evidence>
<feature type="signal peptide" evidence="1">
    <location>
        <begin position="1"/>
        <end position="21"/>
    </location>
</feature>
<gene>
    <name evidence="2" type="ORF">EAH76_02045</name>
</gene>
<dbReference type="AlphaFoldDB" id="A0A502G479"/>
<evidence type="ECO:0000313" key="2">
    <source>
        <dbReference type="EMBL" id="TPG56362.1"/>
    </source>
</evidence>
<reference evidence="2 3" key="1">
    <citation type="journal article" date="2019" name="Environ. Microbiol.">
        <title>Species interactions and distinct microbial communities in high Arctic permafrost affected cryosols are associated with the CH4 and CO2 gas fluxes.</title>
        <authorList>
            <person name="Altshuler I."/>
            <person name="Hamel J."/>
            <person name="Turney S."/>
            <person name="Magnuson E."/>
            <person name="Levesque R."/>
            <person name="Greer C."/>
            <person name="Whyte L.G."/>
        </authorList>
    </citation>
    <scope>NUCLEOTIDE SEQUENCE [LARGE SCALE GENOMIC DNA]</scope>
    <source>
        <strain evidence="2 3">E6.1</strain>
    </source>
</reference>
<feature type="chain" id="PRO_5021243009" description="Cohesin domain-containing protein" evidence="1">
    <location>
        <begin position="22"/>
        <end position="209"/>
    </location>
</feature>
<organism evidence="2 3">
    <name type="scientific">Sphingomonas glacialis</name>
    <dbReference type="NCBI Taxonomy" id="658225"/>
    <lineage>
        <taxon>Bacteria</taxon>
        <taxon>Pseudomonadati</taxon>
        <taxon>Pseudomonadota</taxon>
        <taxon>Alphaproteobacteria</taxon>
        <taxon>Sphingomonadales</taxon>
        <taxon>Sphingomonadaceae</taxon>
        <taxon>Sphingomonas</taxon>
    </lineage>
</organism>
<proteinExistence type="predicted"/>
<accession>A0A502G479</accession>
<dbReference type="EMBL" id="RCZC01000001">
    <property type="protein sequence ID" value="TPG56362.1"/>
    <property type="molecule type" value="Genomic_DNA"/>
</dbReference>
<name>A0A502G479_9SPHN</name>
<protein>
    <recommendedName>
        <fullName evidence="4">Cohesin domain-containing protein</fullName>
    </recommendedName>
</protein>
<dbReference type="OrthoDB" id="117664at2"/>
<sequence>MNRFYCALSSAVLFTCAPCAAQVAPAPANTPTMQVGVAPDNTLRTGTEVQLKLSEPLSTKGKTLRVGYHFQMEVAEAVTVNNQVVIPAGSPATGEVTEVRNKGMWGKSGHLTASILYVRVNGRQIRLSGTFDDKGVTGTAGVVAAVAFVPVVGFFTTGTSASVPLGAPVKGFIAEDVPLTFAQATAPMVVPATVPASPVLLKAAASTSK</sequence>
<keyword evidence="1" id="KW-0732">Signal</keyword>
<evidence type="ECO:0008006" key="4">
    <source>
        <dbReference type="Google" id="ProtNLM"/>
    </source>
</evidence>
<comment type="caution">
    <text evidence="2">The sequence shown here is derived from an EMBL/GenBank/DDBJ whole genome shotgun (WGS) entry which is preliminary data.</text>
</comment>